<evidence type="ECO:0000313" key="3">
    <source>
        <dbReference type="EMBL" id="CAF3611498.1"/>
    </source>
</evidence>
<evidence type="ECO:0000313" key="4">
    <source>
        <dbReference type="Proteomes" id="UP000663823"/>
    </source>
</evidence>
<name>A0A818NWM7_9BILA</name>
<keyword evidence="2" id="KW-0732">Signal</keyword>
<gene>
    <name evidence="3" type="ORF">OTI717_LOCUS7328</name>
</gene>
<keyword evidence="1" id="KW-0175">Coiled coil</keyword>
<feature type="coiled-coil region" evidence="1">
    <location>
        <begin position="360"/>
        <end position="387"/>
    </location>
</feature>
<comment type="caution">
    <text evidence="3">The sequence shown here is derived from an EMBL/GenBank/DDBJ whole genome shotgun (WGS) entry which is preliminary data.</text>
</comment>
<accession>A0A818NWM7</accession>
<dbReference type="EMBL" id="CAJOAX010000545">
    <property type="protein sequence ID" value="CAF3611498.1"/>
    <property type="molecule type" value="Genomic_DNA"/>
</dbReference>
<protein>
    <submittedName>
        <fullName evidence="3">Uncharacterized protein</fullName>
    </submittedName>
</protein>
<organism evidence="3 4">
    <name type="scientific">Rotaria sordida</name>
    <dbReference type="NCBI Taxonomy" id="392033"/>
    <lineage>
        <taxon>Eukaryota</taxon>
        <taxon>Metazoa</taxon>
        <taxon>Spiralia</taxon>
        <taxon>Gnathifera</taxon>
        <taxon>Rotifera</taxon>
        <taxon>Eurotatoria</taxon>
        <taxon>Bdelloidea</taxon>
        <taxon>Philodinida</taxon>
        <taxon>Philodinidae</taxon>
        <taxon>Rotaria</taxon>
    </lineage>
</organism>
<feature type="chain" id="PRO_5032733341" evidence="2">
    <location>
        <begin position="25"/>
        <end position="389"/>
    </location>
</feature>
<reference evidence="3" key="1">
    <citation type="submission" date="2021-02" db="EMBL/GenBank/DDBJ databases">
        <authorList>
            <person name="Nowell W R."/>
        </authorList>
    </citation>
    <scope>NUCLEOTIDE SEQUENCE</scope>
</reference>
<sequence>MATPVLILKFIIIWLDQHIGLLDSNKILKTSMSEQADPENPFPVSPNDDDDTDYFIRFRDNMEETHLEWVDDCLDKDIDCIMCNFHTDFLLAYSAICYFNWAKLLLERANKFALTQIFTRLTYVENCITSTEQLIKELNGNVDDKIKMPNDATVSYQENPNHMIIWLDAGIGDPARYQHLKKAFSTKTDPKNESPVELVDKDYDEILRTEGPLPVNFEGVNFLLAAFTNIASCINCFEQNQEKRIFFITSGTLGKDAVPIIIERFKETFTDPVTDEPYMSIYVFCHEISFHIDWALDYRDYIQIFNFDADLLSRMTRDMAEYFLTESKRLLEESPPNSSAAYHRLSWTHKLYDRYGKMEDVSMRRELDEVNQLLEEVEEELKSSSDEDD</sequence>
<feature type="signal peptide" evidence="2">
    <location>
        <begin position="1"/>
        <end position="24"/>
    </location>
</feature>
<dbReference type="AlphaFoldDB" id="A0A818NWM7"/>
<evidence type="ECO:0000256" key="1">
    <source>
        <dbReference type="SAM" id="Coils"/>
    </source>
</evidence>
<dbReference type="Proteomes" id="UP000663823">
    <property type="component" value="Unassembled WGS sequence"/>
</dbReference>
<proteinExistence type="predicted"/>
<evidence type="ECO:0000256" key="2">
    <source>
        <dbReference type="SAM" id="SignalP"/>
    </source>
</evidence>